<accession>A0ABT3P0Q2</accession>
<evidence type="ECO:0000313" key="3">
    <source>
        <dbReference type="Proteomes" id="UP001526430"/>
    </source>
</evidence>
<dbReference type="PANTHER" id="PTHR48207:SF3">
    <property type="entry name" value="SUCCINATE--HYDROXYMETHYLGLUTARATE COA-TRANSFERASE"/>
    <property type="match status" value="1"/>
</dbReference>
<organism evidence="2 3">
    <name type="scientific">Sabulicella glaciei</name>
    <dbReference type="NCBI Taxonomy" id="2984948"/>
    <lineage>
        <taxon>Bacteria</taxon>
        <taxon>Pseudomonadati</taxon>
        <taxon>Pseudomonadota</taxon>
        <taxon>Alphaproteobacteria</taxon>
        <taxon>Acetobacterales</taxon>
        <taxon>Acetobacteraceae</taxon>
        <taxon>Sabulicella</taxon>
    </lineage>
</organism>
<dbReference type="InterPro" id="IPR003673">
    <property type="entry name" value="CoA-Trfase_fam_III"/>
</dbReference>
<gene>
    <name evidence="2" type="ORF">OF850_20305</name>
</gene>
<dbReference type="InterPro" id="IPR023606">
    <property type="entry name" value="CoA-Trfase_III_dom_1_sf"/>
</dbReference>
<reference evidence="2 3" key="1">
    <citation type="submission" date="2022-10" db="EMBL/GenBank/DDBJ databases">
        <title>Roseococcus glaciei nov., sp. nov., isolated from glacier.</title>
        <authorList>
            <person name="Liu Q."/>
            <person name="Xin Y.-H."/>
        </authorList>
    </citation>
    <scope>NUCLEOTIDE SEQUENCE [LARGE SCALE GENOMIC DNA]</scope>
    <source>
        <strain evidence="2 3">MDT2-1-1</strain>
    </source>
</reference>
<dbReference type="PANTHER" id="PTHR48207">
    <property type="entry name" value="SUCCINATE--HYDROXYMETHYLGLUTARATE COA-TRANSFERASE"/>
    <property type="match status" value="1"/>
</dbReference>
<dbReference type="EMBL" id="JAPFQI010000024">
    <property type="protein sequence ID" value="MCW8087950.1"/>
    <property type="molecule type" value="Genomic_DNA"/>
</dbReference>
<dbReference type="Pfam" id="PF02515">
    <property type="entry name" value="CoA_transf_3"/>
    <property type="match status" value="1"/>
</dbReference>
<dbReference type="Gene3D" id="3.30.1540.10">
    <property type="entry name" value="formyl-coa transferase, domain 3"/>
    <property type="match status" value="1"/>
</dbReference>
<dbReference type="Gene3D" id="3.40.50.10540">
    <property type="entry name" value="Crotonobetainyl-coa:carnitine coa-transferase, domain 1"/>
    <property type="match status" value="1"/>
</dbReference>
<protein>
    <submittedName>
        <fullName evidence="2">CoA transferase</fullName>
    </submittedName>
</protein>
<dbReference type="RefSeq" id="WP_301592153.1">
    <property type="nucleotide sequence ID" value="NZ_JAPFQI010000024.1"/>
</dbReference>
<proteinExistence type="predicted"/>
<keyword evidence="1 2" id="KW-0808">Transferase</keyword>
<sequence length="372" mass="39679">MPGPYEGIFVLDAAQGIAGPHCGQLLAQAGARVIKLEPPKGDWSRGLTTRANSHSVMHSCFNRGKEAVVLDLADPRDQERARALAARADVLIEAFRPGVAQRIGLGPEAAKPDAVCISVSGFGQGGPHRERPCTDGVAQAYTGLVACNVGADGIPHRLNTLPVDVFTGLSAFAACQAALAEQARDRREGNPPRRRHLDVSLMQSAAALLVLPIAESGLLGRMPAELNVPAGTYQGSDGAWFMIAMVREEEWVTFCREAGVPGLPEDPRFVSFAERARHKPALMEILRPLLQGRTAADWVTRFQAARLLCDRVNSPLDFLADPHAQAMQVAPSMEQPGLGAMPMASIPGIGPWTAPAPALGEHTEAILREIEA</sequence>
<evidence type="ECO:0000313" key="2">
    <source>
        <dbReference type="EMBL" id="MCW8087950.1"/>
    </source>
</evidence>
<name>A0ABT3P0Q2_9PROT</name>
<comment type="caution">
    <text evidence="2">The sequence shown here is derived from an EMBL/GenBank/DDBJ whole genome shotgun (WGS) entry which is preliminary data.</text>
</comment>
<dbReference type="InterPro" id="IPR050483">
    <property type="entry name" value="CoA-transferase_III_domain"/>
</dbReference>
<dbReference type="GO" id="GO:0016740">
    <property type="term" value="F:transferase activity"/>
    <property type="evidence" value="ECO:0007669"/>
    <property type="project" value="UniProtKB-KW"/>
</dbReference>
<dbReference type="InterPro" id="IPR044855">
    <property type="entry name" value="CoA-Trfase_III_dom3_sf"/>
</dbReference>
<keyword evidence="3" id="KW-1185">Reference proteome</keyword>
<dbReference type="Proteomes" id="UP001526430">
    <property type="component" value="Unassembled WGS sequence"/>
</dbReference>
<evidence type="ECO:0000256" key="1">
    <source>
        <dbReference type="ARBA" id="ARBA00022679"/>
    </source>
</evidence>
<dbReference type="SUPFAM" id="SSF89796">
    <property type="entry name" value="CoA-transferase family III (CaiB/BaiF)"/>
    <property type="match status" value="1"/>
</dbReference>